<dbReference type="Gene3D" id="3.40.50.2300">
    <property type="match status" value="1"/>
</dbReference>
<dbReference type="SMART" id="SM00421">
    <property type="entry name" value="HTH_LUXR"/>
    <property type="match status" value="1"/>
</dbReference>
<dbReference type="Proteomes" id="UP001595906">
    <property type="component" value="Unassembled WGS sequence"/>
</dbReference>
<dbReference type="SUPFAM" id="SSF52172">
    <property type="entry name" value="CheY-like"/>
    <property type="match status" value="1"/>
</dbReference>
<evidence type="ECO:0000313" key="9">
    <source>
        <dbReference type="Proteomes" id="UP001595906"/>
    </source>
</evidence>
<feature type="domain" description="Response regulatory" evidence="7">
    <location>
        <begin position="2"/>
        <end position="118"/>
    </location>
</feature>
<dbReference type="PRINTS" id="PR00038">
    <property type="entry name" value="HTHLUXR"/>
</dbReference>
<keyword evidence="4" id="KW-0804">Transcription</keyword>
<dbReference type="Pfam" id="PF00072">
    <property type="entry name" value="Response_reg"/>
    <property type="match status" value="1"/>
</dbReference>
<dbReference type="InterPro" id="IPR000792">
    <property type="entry name" value="Tscrpt_reg_LuxR_C"/>
</dbReference>
<dbReference type="CDD" id="cd06170">
    <property type="entry name" value="LuxR_C_like"/>
    <property type="match status" value="1"/>
</dbReference>
<dbReference type="PROSITE" id="PS50110">
    <property type="entry name" value="RESPONSE_REGULATORY"/>
    <property type="match status" value="1"/>
</dbReference>
<evidence type="ECO:0000259" key="7">
    <source>
        <dbReference type="PROSITE" id="PS50110"/>
    </source>
</evidence>
<sequence>MKILLADDHGMVRQGIKMLLKETYPSAEIIEANSATALQDLIADDTLDIVITDLQMPGPLVIDVIKKIRADGSKVPIIVLTMSAIQQSAVRVIRAGANAYITKDNAPEELIKAVQYVLTKRRYITPEMTELLADAYVGGSDKLPHENFSEREFQVFQLFAKGKHISDIGTELALSINTISTYKARIMTKLDVKSNSDIIKYAYAHGLV</sequence>
<dbReference type="EMBL" id="JBHSDC010000002">
    <property type="protein sequence ID" value="MFC4230874.1"/>
    <property type="molecule type" value="Genomic_DNA"/>
</dbReference>
<keyword evidence="9" id="KW-1185">Reference proteome</keyword>
<dbReference type="SUPFAM" id="SSF46894">
    <property type="entry name" value="C-terminal effector domain of the bipartite response regulators"/>
    <property type="match status" value="1"/>
</dbReference>
<evidence type="ECO:0000256" key="2">
    <source>
        <dbReference type="ARBA" id="ARBA00023015"/>
    </source>
</evidence>
<feature type="domain" description="HTH luxR-type" evidence="6">
    <location>
        <begin position="141"/>
        <end position="206"/>
    </location>
</feature>
<proteinExistence type="predicted"/>
<dbReference type="PANTHER" id="PTHR43214">
    <property type="entry name" value="TWO-COMPONENT RESPONSE REGULATOR"/>
    <property type="match status" value="1"/>
</dbReference>
<evidence type="ECO:0000313" key="8">
    <source>
        <dbReference type="EMBL" id="MFC4230874.1"/>
    </source>
</evidence>
<feature type="modified residue" description="4-aspartylphosphate" evidence="5">
    <location>
        <position position="53"/>
    </location>
</feature>
<keyword evidence="2" id="KW-0805">Transcription regulation</keyword>
<dbReference type="InterPro" id="IPR016032">
    <property type="entry name" value="Sig_transdc_resp-reg_C-effctor"/>
</dbReference>
<gene>
    <name evidence="8" type="ORF">ACFOW1_03155</name>
</gene>
<evidence type="ECO:0000256" key="4">
    <source>
        <dbReference type="ARBA" id="ARBA00023163"/>
    </source>
</evidence>
<evidence type="ECO:0000259" key="6">
    <source>
        <dbReference type="PROSITE" id="PS50043"/>
    </source>
</evidence>
<evidence type="ECO:0000256" key="3">
    <source>
        <dbReference type="ARBA" id="ARBA00023125"/>
    </source>
</evidence>
<dbReference type="InterPro" id="IPR011006">
    <property type="entry name" value="CheY-like_superfamily"/>
</dbReference>
<comment type="caution">
    <text evidence="8">The sequence shown here is derived from an EMBL/GenBank/DDBJ whole genome shotgun (WGS) entry which is preliminary data.</text>
</comment>
<keyword evidence="3" id="KW-0238">DNA-binding</keyword>
<accession>A0ABV8PRW8</accession>
<reference evidence="9" key="1">
    <citation type="journal article" date="2019" name="Int. J. Syst. Evol. Microbiol.">
        <title>The Global Catalogue of Microorganisms (GCM) 10K type strain sequencing project: providing services to taxonomists for standard genome sequencing and annotation.</title>
        <authorList>
            <consortium name="The Broad Institute Genomics Platform"/>
            <consortium name="The Broad Institute Genome Sequencing Center for Infectious Disease"/>
            <person name="Wu L."/>
            <person name="Ma J."/>
        </authorList>
    </citation>
    <scope>NUCLEOTIDE SEQUENCE [LARGE SCALE GENOMIC DNA]</scope>
    <source>
        <strain evidence="9">CECT 8010</strain>
    </source>
</reference>
<dbReference type="RefSeq" id="WP_379012259.1">
    <property type="nucleotide sequence ID" value="NZ_JBHSDC010000002.1"/>
</dbReference>
<dbReference type="InterPro" id="IPR039420">
    <property type="entry name" value="WalR-like"/>
</dbReference>
<dbReference type="Pfam" id="PF00196">
    <property type="entry name" value="GerE"/>
    <property type="match status" value="1"/>
</dbReference>
<dbReference type="InterPro" id="IPR058245">
    <property type="entry name" value="NreC/VraR/RcsB-like_REC"/>
</dbReference>
<dbReference type="PANTHER" id="PTHR43214:SF41">
    <property type="entry name" value="NITRATE_NITRITE RESPONSE REGULATOR PROTEIN NARP"/>
    <property type="match status" value="1"/>
</dbReference>
<evidence type="ECO:0000256" key="5">
    <source>
        <dbReference type="PROSITE-ProRule" id="PRU00169"/>
    </source>
</evidence>
<dbReference type="PROSITE" id="PS50043">
    <property type="entry name" value="HTH_LUXR_2"/>
    <property type="match status" value="1"/>
</dbReference>
<dbReference type="CDD" id="cd17535">
    <property type="entry name" value="REC_NarL-like"/>
    <property type="match status" value="1"/>
</dbReference>
<protein>
    <submittedName>
        <fullName evidence="8">Response regulator</fullName>
    </submittedName>
</protein>
<dbReference type="InterPro" id="IPR001789">
    <property type="entry name" value="Sig_transdc_resp-reg_receiver"/>
</dbReference>
<keyword evidence="1 5" id="KW-0597">Phosphoprotein</keyword>
<organism evidence="8 9">
    <name type="scientific">Parasediminibacterium paludis</name>
    <dbReference type="NCBI Taxonomy" id="908966"/>
    <lineage>
        <taxon>Bacteria</taxon>
        <taxon>Pseudomonadati</taxon>
        <taxon>Bacteroidota</taxon>
        <taxon>Chitinophagia</taxon>
        <taxon>Chitinophagales</taxon>
        <taxon>Chitinophagaceae</taxon>
        <taxon>Parasediminibacterium</taxon>
    </lineage>
</organism>
<name>A0ABV8PRW8_9BACT</name>
<evidence type="ECO:0000256" key="1">
    <source>
        <dbReference type="ARBA" id="ARBA00022553"/>
    </source>
</evidence>
<dbReference type="SMART" id="SM00448">
    <property type="entry name" value="REC"/>
    <property type="match status" value="1"/>
</dbReference>